<dbReference type="CDD" id="cd04301">
    <property type="entry name" value="NAT_SF"/>
    <property type="match status" value="1"/>
</dbReference>
<dbReference type="GO" id="GO:0016747">
    <property type="term" value="F:acyltransferase activity, transferring groups other than amino-acyl groups"/>
    <property type="evidence" value="ECO:0007669"/>
    <property type="project" value="InterPro"/>
</dbReference>
<comment type="caution">
    <text evidence="4">The sequence shown here is derived from an EMBL/GenBank/DDBJ whole genome shotgun (WGS) entry which is preliminary data.</text>
</comment>
<dbReference type="EMBL" id="VBUK01000013">
    <property type="protein sequence ID" value="TLF41545.1"/>
    <property type="molecule type" value="Genomic_DNA"/>
</dbReference>
<evidence type="ECO:0000256" key="1">
    <source>
        <dbReference type="ARBA" id="ARBA00022679"/>
    </source>
</evidence>
<dbReference type="InterPro" id="IPR000182">
    <property type="entry name" value="GNAT_dom"/>
</dbReference>
<sequence length="158" mass="17962">MDNGIEIREAVLKDLPILLKFEQEIILAERPMDPTIRKGKVNYYDLSELITSDTAQVLVARSGTQVVASGYALIKEARHYLDHTHYGYLGFMYTLPEFRGKGINGKIIEGLKSWVLSKGLTEIRLTVYDDNEPALSAYEKVGFKRHIIEMRLVTEAKT</sequence>
<dbReference type="Gene3D" id="3.40.630.30">
    <property type="match status" value="1"/>
</dbReference>
<evidence type="ECO:0000256" key="2">
    <source>
        <dbReference type="ARBA" id="ARBA00023315"/>
    </source>
</evidence>
<gene>
    <name evidence="4" type="ORF">FEK29_16160</name>
</gene>
<dbReference type="SUPFAM" id="SSF55729">
    <property type="entry name" value="Acyl-CoA N-acyltransferases (Nat)"/>
    <property type="match status" value="1"/>
</dbReference>
<dbReference type="Proteomes" id="UP000308382">
    <property type="component" value="Unassembled WGS sequence"/>
</dbReference>
<evidence type="ECO:0000313" key="4">
    <source>
        <dbReference type="EMBL" id="TLF41545.1"/>
    </source>
</evidence>
<proteinExistence type="predicted"/>
<evidence type="ECO:0000259" key="3">
    <source>
        <dbReference type="PROSITE" id="PS51186"/>
    </source>
</evidence>
<feature type="domain" description="N-acetyltransferase" evidence="3">
    <location>
        <begin position="5"/>
        <end position="158"/>
    </location>
</feature>
<evidence type="ECO:0000313" key="5">
    <source>
        <dbReference type="Proteomes" id="UP000308382"/>
    </source>
</evidence>
<organism evidence="4 5">
    <name type="scientific">Maribacter aurantiacus</name>
    <dbReference type="NCBI Taxonomy" id="1882343"/>
    <lineage>
        <taxon>Bacteria</taxon>
        <taxon>Pseudomonadati</taxon>
        <taxon>Bacteroidota</taxon>
        <taxon>Flavobacteriia</taxon>
        <taxon>Flavobacteriales</taxon>
        <taxon>Flavobacteriaceae</taxon>
        <taxon>Maribacter</taxon>
    </lineage>
</organism>
<dbReference type="InterPro" id="IPR016181">
    <property type="entry name" value="Acyl_CoA_acyltransferase"/>
</dbReference>
<dbReference type="PANTHER" id="PTHR43877">
    <property type="entry name" value="AMINOALKYLPHOSPHONATE N-ACETYLTRANSFERASE-RELATED-RELATED"/>
    <property type="match status" value="1"/>
</dbReference>
<keyword evidence="2" id="KW-0012">Acyltransferase</keyword>
<keyword evidence="5" id="KW-1185">Reference proteome</keyword>
<reference evidence="4 5" key="1">
    <citation type="journal article" date="2017" name="Int. J. Syst. Evol. Microbiol.">
        <title>Maripseudobacter aurantiacus gen. nov., sp. nov., a novel member of the family Flavobacteriaceae isolated from a sedimentation basin.</title>
        <authorList>
            <person name="Chen C."/>
            <person name="Su Y."/>
            <person name="Tao T."/>
            <person name="Fu G."/>
            <person name="Zhang C."/>
            <person name="Sun C."/>
            <person name="Zhang X."/>
            <person name="Wu M."/>
        </authorList>
    </citation>
    <scope>NUCLEOTIDE SEQUENCE [LARGE SCALE GENOMIC DNA]</scope>
    <source>
        <strain evidence="5">CDA4</strain>
    </source>
</reference>
<protein>
    <submittedName>
        <fullName evidence="4">GNAT family N-acetyltransferase</fullName>
    </submittedName>
</protein>
<dbReference type="Pfam" id="PF00583">
    <property type="entry name" value="Acetyltransf_1"/>
    <property type="match status" value="1"/>
</dbReference>
<dbReference type="OrthoDB" id="1450704at2"/>
<keyword evidence="1 4" id="KW-0808">Transferase</keyword>
<name>A0A5R8LW89_9FLAO</name>
<dbReference type="InterPro" id="IPR050832">
    <property type="entry name" value="Bact_Acetyltransf"/>
</dbReference>
<accession>A0A5R8LW89</accession>
<dbReference type="AlphaFoldDB" id="A0A5R8LW89"/>
<dbReference type="PROSITE" id="PS51186">
    <property type="entry name" value="GNAT"/>
    <property type="match status" value="1"/>
</dbReference>
<dbReference type="RefSeq" id="WP_138259481.1">
    <property type="nucleotide sequence ID" value="NZ_VBUK01000013.1"/>
</dbReference>